<comment type="subunit">
    <text evidence="4">Interacts with the flavoprotein subunit within the SDH catalytic dimer.</text>
</comment>
<feature type="region of interest" description="Disordered" evidence="5">
    <location>
        <begin position="142"/>
        <end position="163"/>
    </location>
</feature>
<dbReference type="Proteomes" id="UP000091956">
    <property type="component" value="Unassembled WGS sequence"/>
</dbReference>
<dbReference type="AlphaFoldDB" id="A0A1B8G9F0"/>
<dbReference type="FunFam" id="1.10.150.250:FF:000002">
    <property type="entry name" value="Succinate dehydrogenase assembly factor 2, mitochondrial"/>
    <property type="match status" value="1"/>
</dbReference>
<gene>
    <name evidence="6" type="primary">EMI5</name>
    <name evidence="6" type="ORF">VE01_09614</name>
</gene>
<evidence type="ECO:0000256" key="5">
    <source>
        <dbReference type="SAM" id="MobiDB-lite"/>
    </source>
</evidence>
<reference evidence="6 7" key="1">
    <citation type="submission" date="2016-03" db="EMBL/GenBank/DDBJ databases">
        <title>Comparative genomics of Pseudogymnoascus destructans, the fungus causing white-nose syndrome of bats.</title>
        <authorList>
            <person name="Palmer J.M."/>
            <person name="Drees K.P."/>
            <person name="Foster J.T."/>
            <person name="Lindner D.L."/>
        </authorList>
    </citation>
    <scope>NUCLEOTIDE SEQUENCE [LARGE SCALE GENOMIC DNA]</scope>
    <source>
        <strain evidence="6 7">UAMH 10579</strain>
    </source>
</reference>
<dbReference type="GO" id="GO:0006121">
    <property type="term" value="P:mitochondrial electron transport, succinate to ubiquinone"/>
    <property type="evidence" value="ECO:0007669"/>
    <property type="project" value="UniProtKB-UniRule"/>
</dbReference>
<keyword evidence="3 4" id="KW-0143">Chaperone</keyword>
<comment type="subcellular location">
    <subcellularLocation>
        <location evidence="1 4">Mitochondrion matrix</location>
    </subcellularLocation>
</comment>
<comment type="function">
    <text evidence="4">Plays an essential role in the assembly of succinate dehydrogenase (SDH), an enzyme complex (also referred to as respiratory complex II) that is a component of both the tricarboxylic acid (TCA) cycle and the mitochondrial electron transport chain, and which couples the oxidation of succinate to fumarate with the reduction of ubiquinone (coenzyme Q) to ubiquinol. Required for flavinylation (covalent attachment of FAD) of the flavoprotein subunit of the SDH catalytic dimer.</text>
</comment>
<dbReference type="OrthoDB" id="284292at2759"/>
<dbReference type="GO" id="GO:0005759">
    <property type="term" value="C:mitochondrial matrix"/>
    <property type="evidence" value="ECO:0007669"/>
    <property type="project" value="UniProtKB-SubCell"/>
</dbReference>
<evidence type="ECO:0000256" key="1">
    <source>
        <dbReference type="ARBA" id="ARBA00004305"/>
    </source>
</evidence>
<dbReference type="InterPro" id="IPR036714">
    <property type="entry name" value="SDH_sf"/>
</dbReference>
<proteinExistence type="inferred from homology"/>
<dbReference type="Gene3D" id="1.10.150.250">
    <property type="entry name" value="Flavinator of succinate dehydrogenase"/>
    <property type="match status" value="1"/>
</dbReference>
<reference evidence="7" key="2">
    <citation type="journal article" date="2018" name="Nat. Commun.">
        <title>Extreme sensitivity to ultraviolet light in the fungal pathogen causing white-nose syndrome of bats.</title>
        <authorList>
            <person name="Palmer J.M."/>
            <person name="Drees K.P."/>
            <person name="Foster J.T."/>
            <person name="Lindner D.L."/>
        </authorList>
    </citation>
    <scope>NUCLEOTIDE SEQUENCE [LARGE SCALE GENOMIC DNA]</scope>
    <source>
        <strain evidence="7">UAMH 10579</strain>
    </source>
</reference>
<comment type="similarity">
    <text evidence="4">Belongs to the SDHAF2 family.</text>
</comment>
<protein>
    <recommendedName>
        <fullName evidence="4">Succinate dehydrogenase assembly factor 2, mitochondrial</fullName>
        <shortName evidence="4">SDH assembly factor 2</shortName>
        <shortName evidence="4">SDHAF2</shortName>
    </recommendedName>
</protein>
<evidence type="ECO:0000256" key="4">
    <source>
        <dbReference type="HAMAP-Rule" id="MF_03057"/>
    </source>
</evidence>
<keyword evidence="7" id="KW-1185">Reference proteome</keyword>
<dbReference type="Pfam" id="PF03937">
    <property type="entry name" value="Sdh5"/>
    <property type="match status" value="1"/>
</dbReference>
<dbReference type="EMBL" id="KV460267">
    <property type="protein sequence ID" value="OBT92452.1"/>
    <property type="molecule type" value="Genomic_DNA"/>
</dbReference>
<keyword evidence="2 4" id="KW-0496">Mitochondrion</keyword>
<evidence type="ECO:0000313" key="7">
    <source>
        <dbReference type="Proteomes" id="UP000091956"/>
    </source>
</evidence>
<dbReference type="InterPro" id="IPR005631">
    <property type="entry name" value="SDH"/>
</dbReference>
<evidence type="ECO:0000256" key="3">
    <source>
        <dbReference type="ARBA" id="ARBA00023186"/>
    </source>
</evidence>
<dbReference type="STRING" id="342668.A0A1B8G9F0"/>
<organism evidence="6 7">
    <name type="scientific">Pseudogymnoascus verrucosus</name>
    <dbReference type="NCBI Taxonomy" id="342668"/>
    <lineage>
        <taxon>Eukaryota</taxon>
        <taxon>Fungi</taxon>
        <taxon>Dikarya</taxon>
        <taxon>Ascomycota</taxon>
        <taxon>Pezizomycotina</taxon>
        <taxon>Leotiomycetes</taxon>
        <taxon>Thelebolales</taxon>
        <taxon>Thelebolaceae</taxon>
        <taxon>Pseudogymnoascus</taxon>
    </lineage>
</organism>
<dbReference type="RefSeq" id="XP_018126185.1">
    <property type="nucleotide sequence ID" value="XM_018279027.2"/>
</dbReference>
<name>A0A1B8G9F0_9PEZI</name>
<dbReference type="GO" id="GO:0006099">
    <property type="term" value="P:tricarboxylic acid cycle"/>
    <property type="evidence" value="ECO:0007669"/>
    <property type="project" value="TreeGrafter"/>
</dbReference>
<evidence type="ECO:0000256" key="2">
    <source>
        <dbReference type="ARBA" id="ARBA00023128"/>
    </source>
</evidence>
<dbReference type="InterPro" id="IPR028882">
    <property type="entry name" value="SDHAF2"/>
</dbReference>
<dbReference type="GeneID" id="28843000"/>
<dbReference type="PANTHER" id="PTHR12469:SF2">
    <property type="entry name" value="SUCCINATE DEHYDROGENASE ASSEMBLY FACTOR 2, MITOCHONDRIAL"/>
    <property type="match status" value="1"/>
</dbReference>
<dbReference type="HAMAP" id="MF_03057">
    <property type="entry name" value="SDHAF2"/>
    <property type="match status" value="1"/>
</dbReference>
<dbReference type="PANTHER" id="PTHR12469">
    <property type="entry name" value="PROTEIN EMI5 HOMOLOG, MITOCHONDRIAL"/>
    <property type="match status" value="1"/>
</dbReference>
<dbReference type="GO" id="GO:0034553">
    <property type="term" value="P:mitochondrial respiratory chain complex II assembly"/>
    <property type="evidence" value="ECO:0007669"/>
    <property type="project" value="TreeGrafter"/>
</dbReference>
<evidence type="ECO:0000313" key="6">
    <source>
        <dbReference type="EMBL" id="OBT92452.1"/>
    </source>
</evidence>
<sequence>MAAPRASTSLLRALRSSSNPCLRTSAPRFARLATISCARTFCVSARRMGGLVNGKKNEGELGVGELEGAEGAMAPIVRVGEDEGTMRARLVYQSRKRGIREADLLLSTFADAHLPTMTHAQMTAYDRLLDENDWDIYYWATQPDEPGSTSTPTPGKAPVDEKGGKIVEPAKGEWAQTLGTYRPAYRPVPGRWEGSEILERLREHVWSRRAEGGGQGGGMAFMPGLRG</sequence>
<dbReference type="SUPFAM" id="SSF109910">
    <property type="entry name" value="YgfY-like"/>
    <property type="match status" value="1"/>
</dbReference>
<accession>A0A1B8G9F0</accession>